<evidence type="ECO:0000256" key="1">
    <source>
        <dbReference type="SAM" id="MobiDB-lite"/>
    </source>
</evidence>
<dbReference type="VEuPathDB" id="FungiDB:PTTG_01330"/>
<feature type="non-terminal residue" evidence="2">
    <location>
        <position position="269"/>
    </location>
</feature>
<reference evidence="3" key="4">
    <citation type="submission" date="2025-05" db="UniProtKB">
        <authorList>
            <consortium name="EnsemblFungi"/>
        </authorList>
    </citation>
    <scope>IDENTIFICATION</scope>
    <source>
        <strain evidence="3">isolate 1-1 / race 1 (BBBD)</strain>
    </source>
</reference>
<reference evidence="3 4" key="3">
    <citation type="journal article" date="2017" name="G3 (Bethesda)">
        <title>Comparative analysis highlights variable genome content of wheat rusts and divergence of the mating loci.</title>
        <authorList>
            <person name="Cuomo C.A."/>
            <person name="Bakkeren G."/>
            <person name="Khalil H.B."/>
            <person name="Panwar V."/>
            <person name="Joly D."/>
            <person name="Linning R."/>
            <person name="Sakthikumar S."/>
            <person name="Song X."/>
            <person name="Adiconis X."/>
            <person name="Fan L."/>
            <person name="Goldberg J.M."/>
            <person name="Levin J.Z."/>
            <person name="Young S."/>
            <person name="Zeng Q."/>
            <person name="Anikster Y."/>
            <person name="Bruce M."/>
            <person name="Wang M."/>
            <person name="Yin C."/>
            <person name="McCallum B."/>
            <person name="Szabo L.J."/>
            <person name="Hulbert S."/>
            <person name="Chen X."/>
            <person name="Fellers J.P."/>
        </authorList>
    </citation>
    <scope>NUCLEOTIDE SEQUENCE</scope>
    <source>
        <strain evidence="3">isolate 1-1 / race 1 (BBBD)</strain>
        <strain evidence="4">Isolate 1-1 / race 1 (BBBD)</strain>
    </source>
</reference>
<gene>
    <name evidence="2" type="ORF">PTTG_01330</name>
</gene>
<proteinExistence type="predicted"/>
<dbReference type="AlphaFoldDB" id="A0A180H0H5"/>
<dbReference type="Proteomes" id="UP000005240">
    <property type="component" value="Unassembled WGS sequence"/>
</dbReference>
<reference evidence="2" key="1">
    <citation type="submission" date="2009-11" db="EMBL/GenBank/DDBJ databases">
        <authorList>
            <consortium name="The Broad Institute Genome Sequencing Platform"/>
            <person name="Ward D."/>
            <person name="Feldgarden M."/>
            <person name="Earl A."/>
            <person name="Young S.K."/>
            <person name="Zeng Q."/>
            <person name="Koehrsen M."/>
            <person name="Alvarado L."/>
            <person name="Berlin A."/>
            <person name="Bochicchio J."/>
            <person name="Borenstein D."/>
            <person name="Chapman S.B."/>
            <person name="Chen Z."/>
            <person name="Engels R."/>
            <person name="Freedman E."/>
            <person name="Gellesch M."/>
            <person name="Goldberg J."/>
            <person name="Griggs A."/>
            <person name="Gujja S."/>
            <person name="Heilman E."/>
            <person name="Heiman D."/>
            <person name="Hepburn T."/>
            <person name="Howarth C."/>
            <person name="Jen D."/>
            <person name="Larson L."/>
            <person name="Lewis B."/>
            <person name="Mehta T."/>
            <person name="Park D."/>
            <person name="Pearson M."/>
            <person name="Roberts A."/>
            <person name="Saif S."/>
            <person name="Shea T."/>
            <person name="Shenoy N."/>
            <person name="Sisk P."/>
            <person name="Stolte C."/>
            <person name="Sykes S."/>
            <person name="Thomson T."/>
            <person name="Walk T."/>
            <person name="White J."/>
            <person name="Yandava C."/>
            <person name="Izard J."/>
            <person name="Baranova O.V."/>
            <person name="Blanton J.M."/>
            <person name="Tanner A.C."/>
            <person name="Dewhirst F.E."/>
            <person name="Haas B."/>
            <person name="Nusbaum C."/>
            <person name="Birren B."/>
        </authorList>
    </citation>
    <scope>NUCLEOTIDE SEQUENCE [LARGE SCALE GENOMIC DNA]</scope>
    <source>
        <strain evidence="2">1-1 BBBD Race 1</strain>
    </source>
</reference>
<protein>
    <submittedName>
        <fullName evidence="2 3">Uncharacterized protein</fullName>
    </submittedName>
</protein>
<name>A0A180H0H5_PUCT1</name>
<sequence length="269" mass="30708">MLAHCPEVATPIDADGEHAHKRDLNKDDFISQFFVDYDHLPEENKNTAHDPANSKSQEPVLQPAERPEEAHAQVIHLTSKPSSPSRSDEVHGNPSNRVLVNYDNHHTETERNTATGQVVQPVAEDKQKEDDDPGFSMALLQDLEEQIKLTSYPQSSMRPKFLERFKEKFRIEILRHFRRHKVATHDRVQINDFPAVIYSLVLRKGPPQPSIIRVMDRSSPGLETKGSEEMIEMFNQLITWLIFINTAMLRSYTSGGADLEAERTSHVLL</sequence>
<keyword evidence="4" id="KW-1185">Reference proteome</keyword>
<accession>A0A180H0H5</accession>
<organism evidence="2">
    <name type="scientific">Puccinia triticina (isolate 1-1 / race 1 (BBBD))</name>
    <name type="common">Brown leaf rust fungus</name>
    <dbReference type="NCBI Taxonomy" id="630390"/>
    <lineage>
        <taxon>Eukaryota</taxon>
        <taxon>Fungi</taxon>
        <taxon>Dikarya</taxon>
        <taxon>Basidiomycota</taxon>
        <taxon>Pucciniomycotina</taxon>
        <taxon>Pucciniomycetes</taxon>
        <taxon>Pucciniales</taxon>
        <taxon>Pucciniaceae</taxon>
        <taxon>Puccinia</taxon>
    </lineage>
</organism>
<dbReference type="EMBL" id="ADAS02000010">
    <property type="protein sequence ID" value="OAV97813.1"/>
    <property type="molecule type" value="Genomic_DNA"/>
</dbReference>
<evidence type="ECO:0000313" key="3">
    <source>
        <dbReference type="EnsemblFungi" id="PTTG_01330-t43_1-p1"/>
    </source>
</evidence>
<dbReference type="EnsemblFungi" id="PTTG_01330-t43_1">
    <property type="protein sequence ID" value="PTTG_01330-t43_1-p1"/>
    <property type="gene ID" value="PTTG_01330"/>
</dbReference>
<reference evidence="2" key="2">
    <citation type="submission" date="2016-05" db="EMBL/GenBank/DDBJ databases">
        <title>Comparative analysis highlights variable genome content of wheat rusts and divergence of the mating loci.</title>
        <authorList>
            <person name="Cuomo C.A."/>
            <person name="Bakkeren G."/>
            <person name="Szabo L."/>
            <person name="Khalil H."/>
            <person name="Joly D."/>
            <person name="Goldberg J."/>
            <person name="Young S."/>
            <person name="Zeng Q."/>
            <person name="Fellers J."/>
        </authorList>
    </citation>
    <scope>NUCLEOTIDE SEQUENCE [LARGE SCALE GENOMIC DNA]</scope>
    <source>
        <strain evidence="2">1-1 BBBD Race 1</strain>
    </source>
</reference>
<feature type="region of interest" description="Disordered" evidence="1">
    <location>
        <begin position="42"/>
        <end position="99"/>
    </location>
</feature>
<evidence type="ECO:0000313" key="2">
    <source>
        <dbReference type="EMBL" id="OAV97813.1"/>
    </source>
</evidence>
<evidence type="ECO:0000313" key="4">
    <source>
        <dbReference type="Proteomes" id="UP000005240"/>
    </source>
</evidence>